<dbReference type="InterPro" id="IPR029039">
    <property type="entry name" value="Flavoprotein-like_sf"/>
</dbReference>
<evidence type="ECO:0000259" key="1">
    <source>
        <dbReference type="Pfam" id="PF03358"/>
    </source>
</evidence>
<dbReference type="PATRIC" id="fig|59750.3.peg.2238"/>
<feature type="domain" description="NADPH-dependent FMN reductase-like" evidence="1">
    <location>
        <begin position="3"/>
        <end position="142"/>
    </location>
</feature>
<evidence type="ECO:0000313" key="3">
    <source>
        <dbReference type="Proteomes" id="UP000070612"/>
    </source>
</evidence>
<proteinExistence type="predicted"/>
<dbReference type="EMBL" id="LGTW01000018">
    <property type="protein sequence ID" value="KWX21660.1"/>
    <property type="molecule type" value="Genomic_DNA"/>
</dbReference>
<dbReference type="AlphaFoldDB" id="A0A132PH49"/>
<accession>A0A132PH49</accession>
<gene>
    <name evidence="2" type="ORF">AFM11_24390</name>
</gene>
<dbReference type="GO" id="GO:0016491">
    <property type="term" value="F:oxidoreductase activity"/>
    <property type="evidence" value="ECO:0007669"/>
    <property type="project" value="InterPro"/>
</dbReference>
<dbReference type="GO" id="GO:0005829">
    <property type="term" value="C:cytosol"/>
    <property type="evidence" value="ECO:0007669"/>
    <property type="project" value="TreeGrafter"/>
</dbReference>
<dbReference type="STRING" id="59750.AWC31_23735"/>
<sequence length="193" mass="21249">MARIAVILTSTRQDRFADRPAAWVAEHLHRPGVEVDVVDIRDHDLPSFDGPAPLYTPRQYATEAVAAFGRRIDAADAFIVLTGEYNHGYTGVFKNAVDHLYVEWDRKPVAFVGWGNVGGARVVEQLRTISIELGMAPIRPAVHILPDVLVPAMTAPSYDPSLFSSLDAKLDLLVSELLWWSDALTDARTESAA</sequence>
<dbReference type="Pfam" id="PF03358">
    <property type="entry name" value="FMN_red"/>
    <property type="match status" value="1"/>
</dbReference>
<protein>
    <recommendedName>
        <fullName evidence="1">NADPH-dependent FMN reductase-like domain-containing protein</fullName>
    </recommendedName>
</protein>
<dbReference type="Proteomes" id="UP000070612">
    <property type="component" value="Unassembled WGS sequence"/>
</dbReference>
<dbReference type="InterPro" id="IPR005025">
    <property type="entry name" value="FMN_Rdtase-like_dom"/>
</dbReference>
<evidence type="ECO:0000313" key="2">
    <source>
        <dbReference type="EMBL" id="KWX21660.1"/>
    </source>
</evidence>
<dbReference type="GO" id="GO:0010181">
    <property type="term" value="F:FMN binding"/>
    <property type="evidence" value="ECO:0007669"/>
    <property type="project" value="TreeGrafter"/>
</dbReference>
<organism evidence="2 3">
    <name type="scientific">Mycolicibacterium wolinskyi</name>
    <dbReference type="NCBI Taxonomy" id="59750"/>
    <lineage>
        <taxon>Bacteria</taxon>
        <taxon>Bacillati</taxon>
        <taxon>Actinomycetota</taxon>
        <taxon>Actinomycetes</taxon>
        <taxon>Mycobacteriales</taxon>
        <taxon>Mycobacteriaceae</taxon>
        <taxon>Mycolicibacterium</taxon>
    </lineage>
</organism>
<dbReference type="RefSeq" id="WP_067853725.1">
    <property type="nucleotide sequence ID" value="NZ_LGTW01000018.1"/>
</dbReference>
<comment type="caution">
    <text evidence="2">The sequence shown here is derived from an EMBL/GenBank/DDBJ whole genome shotgun (WGS) entry which is preliminary data.</text>
</comment>
<dbReference type="InterPro" id="IPR050712">
    <property type="entry name" value="NAD(P)H-dep_reductase"/>
</dbReference>
<dbReference type="SUPFAM" id="SSF52218">
    <property type="entry name" value="Flavoproteins"/>
    <property type="match status" value="1"/>
</dbReference>
<dbReference type="PANTHER" id="PTHR30543">
    <property type="entry name" value="CHROMATE REDUCTASE"/>
    <property type="match status" value="1"/>
</dbReference>
<dbReference type="Gene3D" id="3.40.50.360">
    <property type="match status" value="1"/>
</dbReference>
<dbReference type="PANTHER" id="PTHR30543:SF21">
    <property type="entry name" value="NAD(P)H-DEPENDENT FMN REDUCTASE LOT6"/>
    <property type="match status" value="1"/>
</dbReference>
<keyword evidence="3" id="KW-1185">Reference proteome</keyword>
<name>A0A132PH49_9MYCO</name>
<reference evidence="2 3" key="1">
    <citation type="submission" date="2015-07" db="EMBL/GenBank/DDBJ databases">
        <title>A draft genome sequence of Mycobacterium wolinskyi.</title>
        <authorList>
            <person name="de Man T.J."/>
            <person name="Perry K.A."/>
            <person name="Coulliette A.D."/>
            <person name="Jensen B."/>
            <person name="Toney N.C."/>
            <person name="Limbago B.M."/>
            <person name="Noble-Wang J."/>
        </authorList>
    </citation>
    <scope>NUCLEOTIDE SEQUENCE [LARGE SCALE GENOMIC DNA]</scope>
    <source>
        <strain evidence="2 3">CDC_01</strain>
    </source>
</reference>